<dbReference type="Gene3D" id="3.80.10.10">
    <property type="entry name" value="Ribonuclease Inhibitor"/>
    <property type="match status" value="1"/>
</dbReference>
<reference evidence="2 3" key="1">
    <citation type="submission" date="2020-02" db="EMBL/GenBank/DDBJ databases">
        <authorList>
            <person name="Ma Q."/>
            <person name="Huang Y."/>
            <person name="Song X."/>
            <person name="Pei D."/>
        </authorList>
    </citation>
    <scope>NUCLEOTIDE SEQUENCE [LARGE SCALE GENOMIC DNA]</scope>
    <source>
        <strain evidence="2">Sxm20200214</strain>
        <tissue evidence="2">Leaf</tissue>
    </source>
</reference>
<proteinExistence type="predicted"/>
<comment type="caution">
    <text evidence="2">The sequence shown here is derived from an EMBL/GenBank/DDBJ whole genome shotgun (WGS) entry which is preliminary data.</text>
</comment>
<dbReference type="GO" id="GO:0005737">
    <property type="term" value="C:cytoplasm"/>
    <property type="evidence" value="ECO:0007669"/>
    <property type="project" value="TreeGrafter"/>
</dbReference>
<dbReference type="EMBL" id="JAAMPC010000004">
    <property type="protein sequence ID" value="KAG2316310.1"/>
    <property type="molecule type" value="Genomic_DNA"/>
</dbReference>
<dbReference type="InterPro" id="IPR001810">
    <property type="entry name" value="F-box_dom"/>
</dbReference>
<protein>
    <recommendedName>
        <fullName evidence="1">F-box domain-containing protein</fullName>
    </recommendedName>
</protein>
<dbReference type="SUPFAM" id="SSF52047">
    <property type="entry name" value="RNI-like"/>
    <property type="match status" value="1"/>
</dbReference>
<name>A0A8X7VS23_BRACI</name>
<dbReference type="InterPro" id="IPR050648">
    <property type="entry name" value="F-box_LRR-repeat"/>
</dbReference>
<dbReference type="InterPro" id="IPR036047">
    <property type="entry name" value="F-box-like_dom_sf"/>
</dbReference>
<dbReference type="SMART" id="SM00367">
    <property type="entry name" value="LRR_CC"/>
    <property type="match status" value="2"/>
</dbReference>
<dbReference type="Pfam" id="PF13516">
    <property type="entry name" value="LRR_6"/>
    <property type="match status" value="2"/>
</dbReference>
<dbReference type="PANTHER" id="PTHR13382">
    <property type="entry name" value="MITOCHONDRIAL ATP SYNTHASE COUPLING FACTOR B"/>
    <property type="match status" value="1"/>
</dbReference>
<accession>A0A8X7VS23</accession>
<dbReference type="PANTHER" id="PTHR13382:SF84">
    <property type="entry name" value="F-BOX DOMAIN-CONTAINING PROTEIN"/>
    <property type="match status" value="1"/>
</dbReference>
<dbReference type="SUPFAM" id="SSF81383">
    <property type="entry name" value="F-box domain"/>
    <property type="match status" value="1"/>
</dbReference>
<evidence type="ECO:0000259" key="1">
    <source>
        <dbReference type="PROSITE" id="PS50181"/>
    </source>
</evidence>
<evidence type="ECO:0000313" key="3">
    <source>
        <dbReference type="Proteomes" id="UP000886595"/>
    </source>
</evidence>
<feature type="domain" description="F-box" evidence="1">
    <location>
        <begin position="165"/>
        <end position="205"/>
    </location>
</feature>
<dbReference type="PROSITE" id="PS50181">
    <property type="entry name" value="FBOX"/>
    <property type="match status" value="1"/>
</dbReference>
<keyword evidence="3" id="KW-1185">Reference proteome</keyword>
<dbReference type="Proteomes" id="UP000886595">
    <property type="component" value="Unassembled WGS sequence"/>
</dbReference>
<gene>
    <name evidence="2" type="ORF">Bca52824_019432</name>
</gene>
<evidence type="ECO:0000313" key="2">
    <source>
        <dbReference type="EMBL" id="KAG2316310.1"/>
    </source>
</evidence>
<sequence length="423" mass="47392">MKISRDELGGSYADAWDVRKGKLEWGFGKDDEDFLNTKSFSDYQMIYDTVSSSVNDLLGFGNETSLPDDPFCMNNIRSTLNSISDWWFHETQVGSVSQSHDDPMCLLDQNLFQSSLEDRFSTVLLQQKGLGEATLPEDPFCMKARSTLRDLVSESRTDDGGEEEPHSALDLVLPYLEMKDVLAVEGVCRSLRDSVRKESSFWTTVDLSDSPLKYRVTDDSLLKLTRRAQGRLQCLNLGGCVSITDNGLMQVLASNPHLTKLSLSGCHRLSTVGVLSILRDLKSSNQLGVNSLITGGALYFTKEQFKELNLLLGTDAKAGLKSRRQRLYTSCRSEFSLENDRGTDLEICPWCEKPSLVFDCASETCPLKDHTCPKQSCRACVVCIERCHDCGSCLNDCEHKPFCFAFSCVICYKKRSNQLQELL</sequence>
<dbReference type="InterPro" id="IPR032675">
    <property type="entry name" value="LRR_dom_sf"/>
</dbReference>
<dbReference type="AlphaFoldDB" id="A0A8X7VS23"/>
<dbReference type="InterPro" id="IPR001611">
    <property type="entry name" value="Leu-rich_rpt"/>
</dbReference>
<organism evidence="2 3">
    <name type="scientific">Brassica carinata</name>
    <name type="common">Ethiopian mustard</name>
    <name type="synonym">Abyssinian cabbage</name>
    <dbReference type="NCBI Taxonomy" id="52824"/>
    <lineage>
        <taxon>Eukaryota</taxon>
        <taxon>Viridiplantae</taxon>
        <taxon>Streptophyta</taxon>
        <taxon>Embryophyta</taxon>
        <taxon>Tracheophyta</taxon>
        <taxon>Spermatophyta</taxon>
        <taxon>Magnoliopsida</taxon>
        <taxon>eudicotyledons</taxon>
        <taxon>Gunneridae</taxon>
        <taxon>Pentapetalae</taxon>
        <taxon>rosids</taxon>
        <taxon>malvids</taxon>
        <taxon>Brassicales</taxon>
        <taxon>Brassicaceae</taxon>
        <taxon>Brassiceae</taxon>
        <taxon>Brassica</taxon>
    </lineage>
</organism>
<dbReference type="InterPro" id="IPR006553">
    <property type="entry name" value="Leu-rich_rpt_Cys-con_subtyp"/>
</dbReference>
<dbReference type="OrthoDB" id="10044893at2759"/>